<keyword evidence="6" id="KW-1185">Reference proteome</keyword>
<dbReference type="Gene3D" id="3.20.20.80">
    <property type="entry name" value="Glycosidases"/>
    <property type="match status" value="1"/>
</dbReference>
<dbReference type="RefSeq" id="WP_108174609.1">
    <property type="nucleotide sequence ID" value="NZ_PZZL01000002.1"/>
</dbReference>
<dbReference type="OrthoDB" id="8445115at2"/>
<feature type="domain" description="GTA TIM-barrel-like" evidence="2">
    <location>
        <begin position="423"/>
        <end position="711"/>
    </location>
</feature>
<dbReference type="InterPro" id="IPR056490">
    <property type="entry name" value="Rcc01698_C"/>
</dbReference>
<comment type="caution">
    <text evidence="5">The sequence shown here is derived from an EMBL/GenBank/DDBJ whole genome shotgun (WGS) entry which is preliminary data.</text>
</comment>
<dbReference type="Pfam" id="PF13547">
    <property type="entry name" value="GTA_TIM"/>
    <property type="match status" value="1"/>
</dbReference>
<organism evidence="5 6">
    <name type="scientific">Phreatobacter oligotrophus</name>
    <dbReference type="NCBI Taxonomy" id="1122261"/>
    <lineage>
        <taxon>Bacteria</taxon>
        <taxon>Pseudomonadati</taxon>
        <taxon>Pseudomonadota</taxon>
        <taxon>Alphaproteobacteria</taxon>
        <taxon>Hyphomicrobiales</taxon>
        <taxon>Phreatobacteraceae</taxon>
        <taxon>Phreatobacter</taxon>
    </lineage>
</organism>
<evidence type="ECO:0000259" key="4">
    <source>
        <dbReference type="Pfam" id="PF23666"/>
    </source>
</evidence>
<dbReference type="Pfam" id="PF13550">
    <property type="entry name" value="Phage-tail_3"/>
    <property type="match status" value="1"/>
</dbReference>
<evidence type="ECO:0000259" key="3">
    <source>
        <dbReference type="Pfam" id="PF13550"/>
    </source>
</evidence>
<evidence type="ECO:0000313" key="6">
    <source>
        <dbReference type="Proteomes" id="UP000241808"/>
    </source>
</evidence>
<accession>A0A2T4ZFF7</accession>
<dbReference type="EMBL" id="PZZL01000002">
    <property type="protein sequence ID" value="PTM60648.1"/>
    <property type="molecule type" value="Genomic_DNA"/>
</dbReference>
<proteinExistence type="predicted"/>
<gene>
    <name evidence="5" type="ORF">C8P69_10230</name>
</gene>
<dbReference type="InterPro" id="IPR032876">
    <property type="entry name" value="J_dom"/>
</dbReference>
<dbReference type="InterPro" id="IPR017853">
    <property type="entry name" value="GH"/>
</dbReference>
<dbReference type="AlphaFoldDB" id="A0A2T4ZFF7"/>
<reference evidence="5 6" key="1">
    <citation type="submission" date="2018-04" db="EMBL/GenBank/DDBJ databases">
        <title>Genomic Encyclopedia of Archaeal and Bacterial Type Strains, Phase II (KMG-II): from individual species to whole genera.</title>
        <authorList>
            <person name="Goeker M."/>
        </authorList>
    </citation>
    <scope>NUCLEOTIDE SEQUENCE [LARGE SCALE GENOMIC DNA]</scope>
    <source>
        <strain evidence="5 6">DSM 25521</strain>
    </source>
</reference>
<feature type="region of interest" description="Disordered" evidence="1">
    <location>
        <begin position="630"/>
        <end position="653"/>
    </location>
</feature>
<dbReference type="CDD" id="cd19607">
    <property type="entry name" value="GTA_TIM-barrel-like"/>
    <property type="match status" value="1"/>
</dbReference>
<feature type="domain" description="Tip attachment protein J" evidence="3">
    <location>
        <begin position="769"/>
        <end position="930"/>
    </location>
</feature>
<evidence type="ECO:0000259" key="2">
    <source>
        <dbReference type="Pfam" id="PF13547"/>
    </source>
</evidence>
<evidence type="ECO:0000256" key="1">
    <source>
        <dbReference type="SAM" id="MobiDB-lite"/>
    </source>
</evidence>
<evidence type="ECO:0000313" key="5">
    <source>
        <dbReference type="EMBL" id="PTM60648.1"/>
    </source>
</evidence>
<name>A0A2T4ZFF7_9HYPH</name>
<dbReference type="Pfam" id="PF23666">
    <property type="entry name" value="Rcc01698_C"/>
    <property type="match status" value="1"/>
</dbReference>
<dbReference type="Proteomes" id="UP000241808">
    <property type="component" value="Unassembled WGS sequence"/>
</dbReference>
<dbReference type="SUPFAM" id="SSF51445">
    <property type="entry name" value="(Trans)glycosidases"/>
    <property type="match status" value="1"/>
</dbReference>
<dbReference type="InterPro" id="IPR025195">
    <property type="entry name" value="GTA_TIM_dom"/>
</dbReference>
<feature type="domain" description="Rcc01698-like C-terminal" evidence="4">
    <location>
        <begin position="1022"/>
        <end position="1119"/>
    </location>
</feature>
<sequence length="1276" mass="134151">MAALVLSFAGAAIGESFGAAGAMAGRLVGALAGAVIDRALFGARPPDGPRLKDLDVLSSTEGAPIPRVYGRMRVAGQVIWATKLTEHASGGGKGAPRQRTYSYTADFAVGLCEGPIAAIGRIWADGKELDQKGLTIRLHRGTEDQPADPLIVAKEGAGQAPAYRGLAYVVFEQLPLDAFGSRIPQLTFEVVRPVGRLETMVRSLVVIPGATEFGYEPGIHARDFGYGRSAPETRHTTRDGADFSLAMNDAQALCPNLRSVSLVVAWFGDDLRAGTCTIRPCVERRDKAVTGLDWSVAGEGRATARLVSEVDGRSAFGGSPSDATVIRAIRDLKARGLKVTLIPFVMMDVPPGNALADPWTGAASQPPHPWRGRITVTPAPGRPGSPDGSMASASEIAAFLGTAAASHFAVTGEAVAYAGPAEWRYRRFVLHLAALAKAAGGVEAFAIGSEMPGLTRVRGATGHPFVAGLVDLAAEVKVLLPDATVTYAADWTEYGGQARGADLDFPLDPLWASEAIGAVGIDWYAPLDDRRDDTPGSPYDREALGAGLAAGEGFDWYYASDADRSAGTRTPITDGLGKPWVHRQKDLLSWWSNEHRPRTGGVEGAATAWVPKSKPIWLTELGFPAVDRGANRPSVFPDPKSSESGLPPFSNGDRDDLIQRRALEAVLGRLDPAFDAGEAAIPISPLYGGPMVDPARIALWAWDARPWPAFPRATDAWADGPNWETGHWLTGRLGAAPVGDLIAAVLGEYGVAVSEATPVEGVLDGFSIDRPMTARDAVEGLARAFSVEIRDTAAGLVLDGRPRPPVAVLSTADLVEDGDTPPVSLTRSETEDLPAELSIAFAETAADYRASAVTSRRLAGGGRRVSGLSLSAAGEGGDMTLRAEALLHRLWVARDRAAFALPPSRLALEPGDVIGVVAGGETRPMRLSTLEGGLMRRAEAIGHAAPVRARRPPPLDRSYAIAKAEGPPAVAVLALPPLAETGDPPLLHMAVAADPWRGPYTIWRGGDGLGDEAVASLSRPSLMGRTSTALPAGRPWIWNRRASVTVELVTGALSGQPETAVLGGANALALHHPGEGWEVLQFRDAELVAERTVRLGCLLRGQRGTEHLAGAVAAGAEAVLLSGPLTPLVTDLDLVGREFRYRVGSSTLLAADPAVAEVTATADLTALRPFAPVQPRARRTASGIAISWIRRTRLGGDGWDLAEIGLGEASERYRLVIRDAAGAARRTVETNEPAFLYASAAELADFGSALTAIRLSIAQLSAVAGEGRALEAVLPL</sequence>
<protein>
    <submittedName>
        <fullName evidence="5">Putative tail protein</fullName>
    </submittedName>
</protein>